<evidence type="ECO:0000256" key="4">
    <source>
        <dbReference type="ARBA" id="ARBA00022676"/>
    </source>
</evidence>
<dbReference type="GO" id="GO:0006031">
    <property type="term" value="P:chitin biosynthetic process"/>
    <property type="evidence" value="ECO:0007669"/>
    <property type="project" value="TreeGrafter"/>
</dbReference>
<dbReference type="STRING" id="1403190.A0A0F0I095"/>
<evidence type="ECO:0000256" key="8">
    <source>
        <dbReference type="ARBA" id="ARBA00023136"/>
    </source>
</evidence>
<accession>A0A0F0I095</accession>
<keyword evidence="3" id="KW-1003">Cell membrane</keyword>
<keyword evidence="9" id="KW-0961">Cell wall biogenesis/degradation</keyword>
<evidence type="ECO:0000256" key="9">
    <source>
        <dbReference type="ARBA" id="ARBA00023316"/>
    </source>
</evidence>
<feature type="region of interest" description="Disordered" evidence="11">
    <location>
        <begin position="113"/>
        <end position="176"/>
    </location>
</feature>
<dbReference type="Pfam" id="PF07690">
    <property type="entry name" value="MFS_1"/>
    <property type="match status" value="1"/>
</dbReference>
<dbReference type="Pfam" id="PF01644">
    <property type="entry name" value="Chitin_synth_1"/>
    <property type="match status" value="1"/>
</dbReference>
<dbReference type="Pfam" id="PF08407">
    <property type="entry name" value="Chitin_synth_1N"/>
    <property type="match status" value="1"/>
</dbReference>
<feature type="transmembrane region" description="Helical" evidence="12">
    <location>
        <begin position="677"/>
        <end position="701"/>
    </location>
</feature>
<comment type="similarity">
    <text evidence="10">Belongs to the chitin synthase family. Class I subfamily.</text>
</comment>
<feature type="transmembrane region" description="Helical" evidence="12">
    <location>
        <begin position="721"/>
        <end position="743"/>
    </location>
</feature>
<feature type="transmembrane region" description="Helical" evidence="12">
    <location>
        <begin position="1348"/>
        <end position="1368"/>
    </location>
</feature>
<proteinExistence type="inferred from homology"/>
<dbReference type="PANTHER" id="PTHR22914:SF9">
    <property type="entry name" value="CHITIN SYNTHASE 1"/>
    <property type="match status" value="1"/>
</dbReference>
<gene>
    <name evidence="14" type="ORF">P875_00042604</name>
</gene>
<evidence type="ECO:0000256" key="1">
    <source>
        <dbReference type="ARBA" id="ARBA00004651"/>
    </source>
</evidence>
<evidence type="ECO:0000259" key="13">
    <source>
        <dbReference type="PROSITE" id="PS50850"/>
    </source>
</evidence>
<dbReference type="SUPFAM" id="SSF103473">
    <property type="entry name" value="MFS general substrate transporter"/>
    <property type="match status" value="1"/>
</dbReference>
<evidence type="ECO:0000256" key="2">
    <source>
        <dbReference type="ARBA" id="ARBA00012543"/>
    </source>
</evidence>
<keyword evidence="6 12" id="KW-0812">Transmembrane</keyword>
<dbReference type="EC" id="2.4.1.16" evidence="2"/>
<dbReference type="PROSITE" id="PS50850">
    <property type="entry name" value="MFS"/>
    <property type="match status" value="1"/>
</dbReference>
<feature type="transmembrane region" description="Helical" evidence="12">
    <location>
        <begin position="1316"/>
        <end position="1336"/>
    </location>
</feature>
<feature type="compositionally biased region" description="Acidic residues" evidence="11">
    <location>
        <begin position="157"/>
        <end position="166"/>
    </location>
</feature>
<dbReference type="EMBL" id="JZEE01000692">
    <property type="protein sequence ID" value="KJK61145.1"/>
    <property type="molecule type" value="Genomic_DNA"/>
</dbReference>
<name>A0A0F0I095_ASPPU</name>
<reference evidence="14 15" key="1">
    <citation type="submission" date="2015-02" db="EMBL/GenBank/DDBJ databases">
        <title>Draft genome sequence of Aspergillus parasiticus SU-1.</title>
        <authorList>
            <person name="Yu J."/>
            <person name="Fedorova N."/>
            <person name="Yin Y."/>
            <person name="Losada L."/>
            <person name="Zafar N."/>
            <person name="Taujale R."/>
            <person name="Ehrlich K.C."/>
            <person name="Bhatnagar D."/>
            <person name="Cleveland T.E."/>
            <person name="Bennett J.W."/>
            <person name="Nierman W.C."/>
        </authorList>
    </citation>
    <scope>NUCLEOTIDE SEQUENCE [LARGE SCALE GENOMIC DNA]</scope>
    <source>
        <strain evidence="15">ATCC 56775 / NRRL 5862 / SRRC 143 / SU-1</strain>
    </source>
</reference>
<protein>
    <recommendedName>
        <fullName evidence="2">chitin synthase</fullName>
        <ecNumber evidence="2">2.4.1.16</ecNumber>
    </recommendedName>
</protein>
<evidence type="ECO:0000256" key="5">
    <source>
        <dbReference type="ARBA" id="ARBA00022679"/>
    </source>
</evidence>
<dbReference type="InterPro" id="IPR020846">
    <property type="entry name" value="MFS_dom"/>
</dbReference>
<dbReference type="GO" id="GO:0004100">
    <property type="term" value="F:chitin synthase activity"/>
    <property type="evidence" value="ECO:0007669"/>
    <property type="project" value="UniProtKB-EC"/>
</dbReference>
<evidence type="ECO:0000313" key="15">
    <source>
        <dbReference type="Proteomes" id="UP000033540"/>
    </source>
</evidence>
<comment type="subcellular location">
    <subcellularLocation>
        <location evidence="1">Cell membrane</location>
        <topology evidence="1">Multi-pass membrane protein</topology>
    </subcellularLocation>
</comment>
<dbReference type="GO" id="GO:0071555">
    <property type="term" value="P:cell wall organization"/>
    <property type="evidence" value="ECO:0007669"/>
    <property type="project" value="UniProtKB-KW"/>
</dbReference>
<keyword evidence="5" id="KW-0808">Transferase</keyword>
<feature type="region of interest" description="Disordered" evidence="11">
    <location>
        <begin position="1221"/>
        <end position="1248"/>
    </location>
</feature>
<feature type="transmembrane region" description="Helical" evidence="12">
    <location>
        <begin position="891"/>
        <end position="916"/>
    </location>
</feature>
<evidence type="ECO:0000313" key="14">
    <source>
        <dbReference type="EMBL" id="KJK61145.1"/>
    </source>
</evidence>
<evidence type="ECO:0000256" key="3">
    <source>
        <dbReference type="ARBA" id="ARBA00022475"/>
    </source>
</evidence>
<feature type="transmembrane region" description="Helical" evidence="12">
    <location>
        <begin position="1100"/>
        <end position="1123"/>
    </location>
</feature>
<keyword evidence="4" id="KW-0328">Glycosyltransferase</keyword>
<dbReference type="GO" id="GO:0022857">
    <property type="term" value="F:transmembrane transporter activity"/>
    <property type="evidence" value="ECO:0007669"/>
    <property type="project" value="InterPro"/>
</dbReference>
<dbReference type="GO" id="GO:0005886">
    <property type="term" value="C:plasma membrane"/>
    <property type="evidence" value="ECO:0007669"/>
    <property type="project" value="UniProtKB-SubCell"/>
</dbReference>
<dbReference type="CDD" id="cd04190">
    <property type="entry name" value="Chitin_synth_C"/>
    <property type="match status" value="1"/>
</dbReference>
<dbReference type="Proteomes" id="UP000033540">
    <property type="component" value="Unassembled WGS sequence"/>
</dbReference>
<dbReference type="GO" id="GO:0030428">
    <property type="term" value="C:cell septum"/>
    <property type="evidence" value="ECO:0007669"/>
    <property type="project" value="TreeGrafter"/>
</dbReference>
<dbReference type="PANTHER" id="PTHR22914">
    <property type="entry name" value="CHITIN SYNTHASE"/>
    <property type="match status" value="1"/>
</dbReference>
<evidence type="ECO:0000256" key="7">
    <source>
        <dbReference type="ARBA" id="ARBA00022989"/>
    </source>
</evidence>
<feature type="transmembrane region" description="Helical" evidence="12">
    <location>
        <begin position="1168"/>
        <end position="1190"/>
    </location>
</feature>
<feature type="transmembrane region" description="Helical" evidence="12">
    <location>
        <begin position="643"/>
        <end position="665"/>
    </location>
</feature>
<feature type="transmembrane region" description="Helical" evidence="12">
    <location>
        <begin position="568"/>
        <end position="587"/>
    </location>
</feature>
<dbReference type="InterPro" id="IPR004835">
    <property type="entry name" value="Chitin_synth"/>
</dbReference>
<dbReference type="InterPro" id="IPR013616">
    <property type="entry name" value="Chitin_synth_N"/>
</dbReference>
<feature type="compositionally biased region" description="Basic and acidic residues" evidence="11">
    <location>
        <begin position="131"/>
        <end position="143"/>
    </location>
</feature>
<evidence type="ECO:0000256" key="6">
    <source>
        <dbReference type="ARBA" id="ARBA00022692"/>
    </source>
</evidence>
<keyword evidence="7 12" id="KW-1133">Transmembrane helix</keyword>
<feature type="region of interest" description="Disordered" evidence="11">
    <location>
        <begin position="1"/>
        <end position="65"/>
    </location>
</feature>
<dbReference type="Gene3D" id="1.20.1250.20">
    <property type="entry name" value="MFS general substrate transporter like domains"/>
    <property type="match status" value="1"/>
</dbReference>
<feature type="transmembrane region" description="Helical" evidence="12">
    <location>
        <begin position="1135"/>
        <end position="1156"/>
    </location>
</feature>
<evidence type="ECO:0000256" key="12">
    <source>
        <dbReference type="SAM" id="Phobius"/>
    </source>
</evidence>
<feature type="transmembrane region" description="Helical" evidence="12">
    <location>
        <begin position="608"/>
        <end position="631"/>
    </location>
</feature>
<evidence type="ECO:0000256" key="11">
    <source>
        <dbReference type="SAM" id="MobiDB-lite"/>
    </source>
</evidence>
<feature type="domain" description="Major facilitator superfamily (MFS) profile" evidence="13">
    <location>
        <begin position="1009"/>
        <end position="1414"/>
    </location>
</feature>
<keyword evidence="8 12" id="KW-0472">Membrane</keyword>
<dbReference type="OrthoDB" id="26569at2759"/>
<dbReference type="InterPro" id="IPR036259">
    <property type="entry name" value="MFS_trans_sf"/>
</dbReference>
<feature type="transmembrane region" description="Helical" evidence="12">
    <location>
        <begin position="1076"/>
        <end position="1094"/>
    </location>
</feature>
<comment type="caution">
    <text evidence="14">The sequence shown here is derived from an EMBL/GenBank/DDBJ whole genome shotgun (WGS) entry which is preliminary data.</text>
</comment>
<evidence type="ECO:0000256" key="10">
    <source>
        <dbReference type="ARBA" id="ARBA00046324"/>
    </source>
</evidence>
<sequence>MSYNRLGYPGESYGEDDHSHSPMMNPHQMNNRSPSPGRPLNAYQLSDVSYGPQERLHMPSSDLLAEQPTYSVERLPNSYGHNEAYEQHHQQSYPGYEYSVDPEAHHDAYYTQPYQPTVTPHDDYDLGQYPEHQHQHSYSDDRIPMLQQDNPFGPDPYSDEYQVEEPADGHTPSPAPIRRWKTVKEVQLFNGNLVLDCPIAPKLLNQVPHAEPPGRDEFTHMRYSAATCDPNDFFEERFTLRQKLFAKPRHTELFIVVTMYNEDDFLFARTLIGVFKNIEHMCSRTHSKTWGKDAWKKIVVCVISDGRAKINPRTRAVLAALGVYQDGIAKQQVNGKDVTAHIYEYTTQIALELKGTQVQIKGRSAVPVQMIFCLKEKNQKKINSHRWFFQAFGRVLDPNICVLLDAGTKPGKDSIYRLWKAFDVEPMCGGACGEIKVMLSHGKKLLNPLVAGQNFEYKLSNILDKPMESAFGFISVLPGAFSAYRFVALQNDKNGQGPLERYFLGEKMHGANAGIFTANMYLAEDRILCFEIVTKRNCRWLLQYVKSSTGETDVPDQMAEFILQRRRWLNGSFFAAVYAIAHFYQIWRSDHSAIRKFALLIEFFYQTINMLFAWFGIGNFFLVFHILTTYLGQKDLLSTTGKVLGVVFEWLYLATLVTCFVLALGNRPGGSNKFYMTMVYFWIGIMIYLAFACIFVTVKSIQTEVQQDGFTFTDLFTNSTFFTIIVSLGSTYVMWFVASIIFLDPWHMFTSFIQYILLTPTYINVLNIYAFCNTHDITWGTKGDDKAEKLPSANMKPGGKVDVDIPQDDGDLNAQYDSELAKFAAKPPKEVQVISEEERQADYYKGFRSAVVLAWVFCNFALGAVVLSAAGLDRFDQSDSTSEDSNKRSTIYMAVVLWSVAGLSIFKFIGALWYLVVRMVCSSLIDACDSLLMNFFVSSSVVASMTDPNIRDAIRAKGCEILFKSRHLVEPRPSRYVVYLASCPEGPHLSIPLLTVDPNLKDHPNFTIILPLLLLGMTVFQLDRMNIASALTGGFGKDIHIDQSTVNLGNQLMFLGIIVLEIPSNLILQKIGPDKWIPAQVLAFGTIATFQIFLRNRTGFLVVRSLLGLTEAGYIPASLYTLSTWYEKTELAKRVGIFFFGMFGGNAISPLIGAGILKLDGKHGLKGWQWIFLIEGIFTITTAILILLLLPQSPSNPRPYLLKAGVISFSPEDRDILLTRTSRREGESESETEIESESPSKTHHSPTYQSNIKKALLNYRRWPHFLLAPCVFSTWSPLTTYTPTIMMYVQPTLVPTITPKEKSLNKRKRTLGFTRLQSNALTAIGATLALPLVFLFSYISDRTTKRGLTVIAAVTCYLIVLIVCRCLLPQVEGKWGKFGIWTVINAFAVCYHPVHNTWLQLNCRCSGERSIAIA</sequence>
<dbReference type="InterPro" id="IPR011701">
    <property type="entry name" value="MFS"/>
</dbReference>
<organism evidence="14 15">
    <name type="scientific">Aspergillus parasiticus (strain ATCC 56775 / NRRL 5862 / SRRC 143 / SU-1)</name>
    <dbReference type="NCBI Taxonomy" id="1403190"/>
    <lineage>
        <taxon>Eukaryota</taxon>
        <taxon>Fungi</taxon>
        <taxon>Dikarya</taxon>
        <taxon>Ascomycota</taxon>
        <taxon>Pezizomycotina</taxon>
        <taxon>Eurotiomycetes</taxon>
        <taxon>Eurotiomycetidae</taxon>
        <taxon>Eurotiales</taxon>
        <taxon>Aspergillaceae</taxon>
        <taxon>Aspergillus</taxon>
        <taxon>Aspergillus subgen. Circumdati</taxon>
    </lineage>
</organism>
<feature type="transmembrane region" description="Helical" evidence="12">
    <location>
        <begin position="850"/>
        <end position="871"/>
    </location>
</feature>